<dbReference type="KEGG" id="rul:UC8_53370"/>
<dbReference type="AlphaFoldDB" id="A0A5B9QZH1"/>
<keyword evidence="3" id="KW-1185">Reference proteome</keyword>
<gene>
    <name evidence="2" type="ORF">UC8_53370</name>
</gene>
<keyword evidence="1" id="KW-0812">Transmembrane</keyword>
<organism evidence="2 3">
    <name type="scientific">Roseimaritima ulvae</name>
    <dbReference type="NCBI Taxonomy" id="980254"/>
    <lineage>
        <taxon>Bacteria</taxon>
        <taxon>Pseudomonadati</taxon>
        <taxon>Planctomycetota</taxon>
        <taxon>Planctomycetia</taxon>
        <taxon>Pirellulales</taxon>
        <taxon>Pirellulaceae</taxon>
        <taxon>Roseimaritima</taxon>
    </lineage>
</organism>
<evidence type="ECO:0000313" key="3">
    <source>
        <dbReference type="Proteomes" id="UP000325286"/>
    </source>
</evidence>
<reference evidence="2 3" key="1">
    <citation type="submission" date="2019-08" db="EMBL/GenBank/DDBJ databases">
        <title>Deep-cultivation of Planctomycetes and their phenomic and genomic characterization uncovers novel biology.</title>
        <authorList>
            <person name="Wiegand S."/>
            <person name="Jogler M."/>
            <person name="Boedeker C."/>
            <person name="Pinto D."/>
            <person name="Vollmers J."/>
            <person name="Rivas-Marin E."/>
            <person name="Kohn T."/>
            <person name="Peeters S.H."/>
            <person name="Heuer A."/>
            <person name="Rast P."/>
            <person name="Oberbeckmann S."/>
            <person name="Bunk B."/>
            <person name="Jeske O."/>
            <person name="Meyerdierks A."/>
            <person name="Storesund J.E."/>
            <person name="Kallscheuer N."/>
            <person name="Luecker S."/>
            <person name="Lage O.M."/>
            <person name="Pohl T."/>
            <person name="Merkel B.J."/>
            <person name="Hornburger P."/>
            <person name="Mueller R.-W."/>
            <person name="Bruemmer F."/>
            <person name="Labrenz M."/>
            <person name="Spormann A.M."/>
            <person name="Op den Camp H."/>
            <person name="Overmann J."/>
            <person name="Amann R."/>
            <person name="Jetten M.S.M."/>
            <person name="Mascher T."/>
            <person name="Medema M.H."/>
            <person name="Devos D.P."/>
            <person name="Kaster A.-K."/>
            <person name="Ovreas L."/>
            <person name="Rohde M."/>
            <person name="Galperin M.Y."/>
            <person name="Jogler C."/>
        </authorList>
    </citation>
    <scope>NUCLEOTIDE SEQUENCE [LARGE SCALE GENOMIC DNA]</scope>
    <source>
        <strain evidence="2 3">UC8</strain>
    </source>
</reference>
<sequence>MATINDNDVPLATPQPQTPQKSNGKLFVFLGLGCLLPILACGGCIGLVFFGVTTTIKSSEPYTASLEAIQNDEGMKATLGTPIEGGMPMGNINLNNNDGEADITYTATGPNGAVQVHVVGTKTAGVWEYSEMTATARGETISLLPEDNEPPAPAEE</sequence>
<protein>
    <submittedName>
        <fullName evidence="2">Cytochrome oxidase complex assembly protein 1</fullName>
    </submittedName>
</protein>
<dbReference type="EMBL" id="CP042914">
    <property type="protein sequence ID" value="QEG43290.1"/>
    <property type="molecule type" value="Genomic_DNA"/>
</dbReference>
<evidence type="ECO:0000313" key="2">
    <source>
        <dbReference type="EMBL" id="QEG43290.1"/>
    </source>
</evidence>
<proteinExistence type="predicted"/>
<dbReference type="Pfam" id="PF08695">
    <property type="entry name" value="Coa1"/>
    <property type="match status" value="1"/>
</dbReference>
<dbReference type="Proteomes" id="UP000325286">
    <property type="component" value="Chromosome"/>
</dbReference>
<dbReference type="InterPro" id="IPR014807">
    <property type="entry name" value="Coa1"/>
</dbReference>
<keyword evidence="1" id="KW-1133">Transmembrane helix</keyword>
<accession>A0A5B9QZH1</accession>
<name>A0A5B9QZH1_9BACT</name>
<dbReference type="RefSeq" id="WP_238388977.1">
    <property type="nucleotide sequence ID" value="NZ_CP042914.1"/>
</dbReference>
<feature type="transmembrane region" description="Helical" evidence="1">
    <location>
        <begin position="26"/>
        <end position="52"/>
    </location>
</feature>
<evidence type="ECO:0000256" key="1">
    <source>
        <dbReference type="SAM" id="Phobius"/>
    </source>
</evidence>
<keyword evidence="1" id="KW-0472">Membrane</keyword>